<dbReference type="Proteomes" id="UP000285301">
    <property type="component" value="Unassembled WGS sequence"/>
</dbReference>
<evidence type="ECO:0000313" key="1">
    <source>
        <dbReference type="EMBL" id="RWS13493.1"/>
    </source>
</evidence>
<dbReference type="AlphaFoldDB" id="A0A3S3P2N1"/>
<organism evidence="1 2">
    <name type="scientific">Dinothrombium tinctorium</name>
    <dbReference type="NCBI Taxonomy" id="1965070"/>
    <lineage>
        <taxon>Eukaryota</taxon>
        <taxon>Metazoa</taxon>
        <taxon>Ecdysozoa</taxon>
        <taxon>Arthropoda</taxon>
        <taxon>Chelicerata</taxon>
        <taxon>Arachnida</taxon>
        <taxon>Acari</taxon>
        <taxon>Acariformes</taxon>
        <taxon>Trombidiformes</taxon>
        <taxon>Prostigmata</taxon>
        <taxon>Anystina</taxon>
        <taxon>Parasitengona</taxon>
        <taxon>Trombidioidea</taxon>
        <taxon>Trombidiidae</taxon>
        <taxon>Dinothrombium</taxon>
    </lineage>
</organism>
<dbReference type="EMBL" id="NCKU01000974">
    <property type="protein sequence ID" value="RWS13493.1"/>
    <property type="molecule type" value="Genomic_DNA"/>
</dbReference>
<sequence length="156" mass="18346">MTDSNWSHFLQSLDNVVDVEVNDEDKIGLDTSVTQAKNKEELDYEDEEYLRTLREDETSCCMLGRLAGDKGYHCHVKFYANRIMKRNGNRAHNRKLSFYGRERLPNFGVKIMAKFEKCVVGRGYSFNTCCHIAARERRLEHYNSYLKYKNTLKSKQ</sequence>
<dbReference type="OrthoDB" id="6283437at2759"/>
<name>A0A3S3P2N1_9ACAR</name>
<proteinExistence type="predicted"/>
<protein>
    <submittedName>
        <fullName evidence="1">Uncharacterized protein</fullName>
    </submittedName>
</protein>
<gene>
    <name evidence="1" type="ORF">B4U79_13122</name>
</gene>
<comment type="caution">
    <text evidence="1">The sequence shown here is derived from an EMBL/GenBank/DDBJ whole genome shotgun (WGS) entry which is preliminary data.</text>
</comment>
<reference evidence="1 2" key="1">
    <citation type="journal article" date="2018" name="Gigascience">
        <title>Genomes of trombidid mites reveal novel predicted allergens and laterally-transferred genes associated with secondary metabolism.</title>
        <authorList>
            <person name="Dong X."/>
            <person name="Chaisiri K."/>
            <person name="Xia D."/>
            <person name="Armstrong S.D."/>
            <person name="Fang Y."/>
            <person name="Donnelly M.J."/>
            <person name="Kadowaki T."/>
            <person name="McGarry J.W."/>
            <person name="Darby A.C."/>
            <person name="Makepeace B.L."/>
        </authorList>
    </citation>
    <scope>NUCLEOTIDE SEQUENCE [LARGE SCALE GENOMIC DNA]</scope>
    <source>
        <strain evidence="1">UoL-WK</strain>
    </source>
</reference>
<evidence type="ECO:0000313" key="2">
    <source>
        <dbReference type="Proteomes" id="UP000285301"/>
    </source>
</evidence>
<accession>A0A3S3P2N1</accession>
<keyword evidence="2" id="KW-1185">Reference proteome</keyword>